<organism evidence="1">
    <name type="scientific">Lepeophtheirus salmonis</name>
    <name type="common">Salmon louse</name>
    <name type="synonym">Caligus salmonis</name>
    <dbReference type="NCBI Taxonomy" id="72036"/>
    <lineage>
        <taxon>Eukaryota</taxon>
        <taxon>Metazoa</taxon>
        <taxon>Ecdysozoa</taxon>
        <taxon>Arthropoda</taxon>
        <taxon>Crustacea</taxon>
        <taxon>Multicrustacea</taxon>
        <taxon>Hexanauplia</taxon>
        <taxon>Copepoda</taxon>
        <taxon>Siphonostomatoida</taxon>
        <taxon>Caligidae</taxon>
        <taxon>Lepeophtheirus</taxon>
    </lineage>
</organism>
<protein>
    <submittedName>
        <fullName evidence="1">Uncharacterized protein</fullName>
    </submittedName>
</protein>
<dbReference type="AlphaFoldDB" id="A0A0K2SV45"/>
<sequence length="26" mass="3021">MKHGNCNNYDQIIVSDTIKHNFPGFK</sequence>
<accession>A0A0K2SV45</accession>
<dbReference type="EMBL" id="HACA01000098">
    <property type="protein sequence ID" value="CDW17459.1"/>
    <property type="molecule type" value="Transcribed_RNA"/>
</dbReference>
<name>A0A0K2SV45_LEPSM</name>
<reference evidence="1" key="1">
    <citation type="submission" date="2014-05" db="EMBL/GenBank/DDBJ databases">
        <authorList>
            <person name="Chronopoulou M."/>
        </authorList>
    </citation>
    <scope>NUCLEOTIDE SEQUENCE</scope>
    <source>
        <tissue evidence="1">Whole organism</tissue>
    </source>
</reference>
<proteinExistence type="predicted"/>
<evidence type="ECO:0000313" key="1">
    <source>
        <dbReference type="EMBL" id="CDW17459.1"/>
    </source>
</evidence>